<sequence length="245" mass="25938">MEEPMLTATQHQRIDRYLAELDGALGGLPETERADVVAGVREHIEAALTDRGGITDDDVDEVLRALGDPLTIAAGATGDDGGSPGPATVASEDDRVRTVPMLQRDWVPGFVMVGLLIGPLVLTLLATIGGIFLLPFVMLGGWAVLWISPLWTPLEKLAGTFLLPGVGILLFVGLFTTGSTEVCGGGMREDGSTYQTCTTDGWLTPMVFWITFVAVAALSIGTAYVLYRNGRRRTAALAQSFSTGA</sequence>
<dbReference type="Proteomes" id="UP000295621">
    <property type="component" value="Unassembled WGS sequence"/>
</dbReference>
<feature type="transmembrane region" description="Helical" evidence="1">
    <location>
        <begin position="106"/>
        <end position="126"/>
    </location>
</feature>
<reference evidence="2 3" key="1">
    <citation type="submission" date="2019-02" db="EMBL/GenBank/DDBJ databases">
        <title>Draft genome sequences of novel Actinobacteria.</title>
        <authorList>
            <person name="Sahin N."/>
            <person name="Ay H."/>
            <person name="Saygin H."/>
        </authorList>
    </citation>
    <scope>NUCLEOTIDE SEQUENCE [LARGE SCALE GENOMIC DNA]</scope>
    <source>
        <strain evidence="2 3">KC603</strain>
    </source>
</reference>
<feature type="transmembrane region" description="Helical" evidence="1">
    <location>
        <begin position="132"/>
        <end position="151"/>
    </location>
</feature>
<name>A0A4R4RI57_9ACTN</name>
<dbReference type="AlphaFoldDB" id="A0A4R4RI57"/>
<feature type="transmembrane region" description="Helical" evidence="1">
    <location>
        <begin position="158"/>
        <end position="178"/>
    </location>
</feature>
<evidence type="ECO:0000313" key="2">
    <source>
        <dbReference type="EMBL" id="TDC49201.1"/>
    </source>
</evidence>
<keyword evidence="1" id="KW-0812">Transmembrane</keyword>
<keyword evidence="1" id="KW-1133">Transmembrane helix</keyword>
<evidence type="ECO:0000256" key="1">
    <source>
        <dbReference type="SAM" id="Phobius"/>
    </source>
</evidence>
<evidence type="ECO:0008006" key="4">
    <source>
        <dbReference type="Google" id="ProtNLM"/>
    </source>
</evidence>
<feature type="transmembrane region" description="Helical" evidence="1">
    <location>
        <begin position="206"/>
        <end position="227"/>
    </location>
</feature>
<proteinExistence type="predicted"/>
<dbReference type="OrthoDB" id="5192580at2"/>
<comment type="caution">
    <text evidence="2">The sequence shown here is derived from an EMBL/GenBank/DDBJ whole genome shotgun (WGS) entry which is preliminary data.</text>
</comment>
<gene>
    <name evidence="2" type="ORF">E1212_19090</name>
</gene>
<keyword evidence="3" id="KW-1185">Reference proteome</keyword>
<organism evidence="2 3">
    <name type="scientific">Jiangella ureilytica</name>
    <dbReference type="NCBI Taxonomy" id="2530374"/>
    <lineage>
        <taxon>Bacteria</taxon>
        <taxon>Bacillati</taxon>
        <taxon>Actinomycetota</taxon>
        <taxon>Actinomycetes</taxon>
        <taxon>Jiangellales</taxon>
        <taxon>Jiangellaceae</taxon>
        <taxon>Jiangella</taxon>
    </lineage>
</organism>
<dbReference type="RefSeq" id="WP_131985339.1">
    <property type="nucleotide sequence ID" value="NZ_SMKL01000045.1"/>
</dbReference>
<protein>
    <recommendedName>
        <fullName evidence="4">DUF1700 domain-containing protein</fullName>
    </recommendedName>
</protein>
<evidence type="ECO:0000313" key="3">
    <source>
        <dbReference type="Proteomes" id="UP000295621"/>
    </source>
</evidence>
<keyword evidence="1" id="KW-0472">Membrane</keyword>
<accession>A0A4R4RI57</accession>
<dbReference type="Pfam" id="PF22564">
    <property type="entry name" value="HAAS"/>
    <property type="match status" value="1"/>
</dbReference>
<dbReference type="EMBL" id="SMKL01000045">
    <property type="protein sequence ID" value="TDC49201.1"/>
    <property type="molecule type" value="Genomic_DNA"/>
</dbReference>